<evidence type="ECO:0000256" key="6">
    <source>
        <dbReference type="RuleBase" id="RU003756"/>
    </source>
</evidence>
<dbReference type="GO" id="GO:0030983">
    <property type="term" value="F:mismatched DNA binding"/>
    <property type="evidence" value="ECO:0007669"/>
    <property type="project" value="UniProtKB-UniRule"/>
</dbReference>
<keyword evidence="5 6" id="KW-0234">DNA repair</keyword>
<dbReference type="GO" id="GO:0005524">
    <property type="term" value="F:ATP binding"/>
    <property type="evidence" value="ECO:0007669"/>
    <property type="project" value="UniProtKB-UniRule"/>
</dbReference>
<dbReference type="CDD" id="cd20404">
    <property type="entry name" value="Tudor_Agenet_AtEML-like"/>
    <property type="match status" value="1"/>
</dbReference>
<dbReference type="InterPro" id="IPR016151">
    <property type="entry name" value="DNA_mismatch_repair_MutS_N"/>
</dbReference>
<dbReference type="InterPro" id="IPR036678">
    <property type="entry name" value="MutS_con_dom_sf"/>
</dbReference>
<dbReference type="SMART" id="SM00333">
    <property type="entry name" value="TUDOR"/>
    <property type="match status" value="1"/>
</dbReference>
<proteinExistence type="inferred from homology"/>
<dbReference type="Pfam" id="PF05192">
    <property type="entry name" value="MutS_III"/>
    <property type="match status" value="1"/>
</dbReference>
<dbReference type="OrthoDB" id="10252754at2759"/>
<evidence type="ECO:0000259" key="9">
    <source>
        <dbReference type="SMART" id="SM00533"/>
    </source>
</evidence>
<dbReference type="SUPFAM" id="SSF53150">
    <property type="entry name" value="DNA repair protein MutS, domain II"/>
    <property type="match status" value="1"/>
</dbReference>
<dbReference type="SMART" id="SM00534">
    <property type="entry name" value="MUTSac"/>
    <property type="match status" value="1"/>
</dbReference>
<evidence type="ECO:0000313" key="11">
    <source>
        <dbReference type="EMBL" id="KAG2634953.1"/>
    </source>
</evidence>
<evidence type="ECO:0000259" key="10">
    <source>
        <dbReference type="SMART" id="SM00534"/>
    </source>
</evidence>
<dbReference type="InterPro" id="IPR007861">
    <property type="entry name" value="DNA_mismatch_repair_MutS_clamp"/>
</dbReference>
<dbReference type="InterPro" id="IPR000432">
    <property type="entry name" value="DNA_mismatch_repair_MutS_C"/>
</dbReference>
<dbReference type="EMBL" id="CM029040">
    <property type="protein sequence ID" value="KAG2634953.1"/>
    <property type="molecule type" value="Genomic_DNA"/>
</dbReference>
<evidence type="ECO:0000313" key="12">
    <source>
        <dbReference type="Proteomes" id="UP000823388"/>
    </source>
</evidence>
<feature type="region of interest" description="Disordered" evidence="7">
    <location>
        <begin position="1"/>
        <end position="93"/>
    </location>
</feature>
<dbReference type="PANTHER" id="PTHR11361">
    <property type="entry name" value="DNA MISMATCH REPAIR PROTEIN MUTS FAMILY MEMBER"/>
    <property type="match status" value="1"/>
</dbReference>
<feature type="domain" description="Tudor" evidence="8">
    <location>
        <begin position="99"/>
        <end position="157"/>
    </location>
</feature>
<feature type="compositionally biased region" description="Polar residues" evidence="7">
    <location>
        <begin position="1"/>
        <end position="24"/>
    </location>
</feature>
<dbReference type="Pfam" id="PF05190">
    <property type="entry name" value="MutS_IV"/>
    <property type="match status" value="1"/>
</dbReference>
<dbReference type="Gene3D" id="3.40.50.300">
    <property type="entry name" value="P-loop containing nucleotide triphosphate hydrolases"/>
    <property type="match status" value="1"/>
</dbReference>
<dbReference type="Gene3D" id="2.30.30.140">
    <property type="match status" value="1"/>
</dbReference>
<protein>
    <recommendedName>
        <fullName evidence="5">DNA mismatch repair protein</fullName>
    </recommendedName>
</protein>
<dbReference type="PIRSF" id="PIRSF037677">
    <property type="entry name" value="DNA_mis_repair_Msh6"/>
    <property type="match status" value="1"/>
</dbReference>
<evidence type="ECO:0000256" key="1">
    <source>
        <dbReference type="ARBA" id="ARBA00022741"/>
    </source>
</evidence>
<dbReference type="InterPro" id="IPR027417">
    <property type="entry name" value="P-loop_NTPase"/>
</dbReference>
<feature type="compositionally biased region" description="Acidic residues" evidence="7">
    <location>
        <begin position="205"/>
        <end position="220"/>
    </location>
</feature>
<evidence type="ECO:0000256" key="3">
    <source>
        <dbReference type="ARBA" id="ARBA00022840"/>
    </source>
</evidence>
<dbReference type="GO" id="GO:0005634">
    <property type="term" value="C:nucleus"/>
    <property type="evidence" value="ECO:0007669"/>
    <property type="project" value="TreeGrafter"/>
</dbReference>
<dbReference type="GO" id="GO:0140664">
    <property type="term" value="F:ATP-dependent DNA damage sensor activity"/>
    <property type="evidence" value="ECO:0007669"/>
    <property type="project" value="InterPro"/>
</dbReference>
<dbReference type="InterPro" id="IPR017261">
    <property type="entry name" value="DNA_mismatch_repair_MutS/MSH"/>
</dbReference>
<gene>
    <name evidence="11" type="ORF">PVAP13_2NG321800</name>
</gene>
<sequence length="1344" mass="148176">MASRRASNGRSPLVRKQSQITAFFSSSSTPSPSPSTPNKGASKPSPSPLNPSAARRSTLAAASLSPPKQPPPAAAQDEKRAKRDKKDRDAAAPVAAAAAAEVVGRRLRVYWPLDDAWYEGRVDAYDAGSRKHRVKYDDGEEEQVDLGKERFEWAATGEESTPLPARKLRRLRRMSDTAVAKSPGLAEDGGRDSTEDEDWKRDTVADDDSEEVELEDEEEVVAVRSRKGKTRHSLPVSGSTPSTLGSGLTSASGSTISKMKKVDVASLDCAKKFSFETVNTTGKVDPEVPLSCGRKEQATGNANTALTGEAAERFGQRDVEKFKFLGEGRKDAKGRRPGSPGYDPRTLLLPSQFLKSLTGGQRQWWEFKSQHMDKVLFFKMGKFYELFEMDAHVGAKDLDLQYMKGEQPHCGFPEKNLSVNLEKLAKKGYRVLVVEQTETPEQFELRRKAMGIKDKVCFDSVVSVKVISCVEATSKCDIPKFSAKLFGMLYSRKVVRREICAMVTKGTLTEGEHLLANPDPSYLLSVTESLQQSSNKSQYTCIIGVCIVDVSTSKFIVGQFQDDPERHGLCSILSEMRPVEIIKPGKMLSPETEKALKNNTREPLINELLPSTEFWDAEKTINEIKKYYSSADKQNNVDNVQDSLESLPNLLSELIGAGDKTYALSALGGSLFYLRQTLLDEKIVPCAEFEPLACSGIINNIRKHMILDSAALENLELLENIRTGGVSGTLYAQLNHCVTGFGKRLLKRWIARPLYDCRAILQRQRAIATFKGVGNNYAAQFRKDLCRLPDMERLLARLFSRCDGNKRSSSIVLYEDASKRLLQQFTAALRGCEQMFHACSLISTLICTEDSVDSQLNDLLSPGKGLPNVSYILDRFRDAFDWSEADRNGRIIPLQGCDPEYDATCNAIQEIESSLKEYLKEQRKLLRCASVTYVNVGKDMYLIEVPESLGGSVPGNYQLQSTKKGSYRYWTPELKELISELSKAEAEKESKLKGILQNLIQLFVEHHSEWRQLVSVVAELDVLISLAIASNYFEGPSCCPTIKESNGSDDTPTFHARNLGHPILRSDSLGKGSFVPNDVKIGGPGNSSFIVLTGPNMGGKSTLLRQVCLTIILAQIGADVPAENLELSLVDRIFVRMGARDHIMAGQSTFLVELMETASVLSSATKNSFVALDELGRGTSTSDGQAIAASVLDYLVHQVQCLGLFSTHYHRLAVEHKDTKVSLCHMACEVGKGEGGLEEVTFLYRLTAGACPKSYGVNVARLAGIPASVLLRANEKSIDFEANYGKRCCVTKDKHASSQHEDEFSAIRDVLRIVKAWPHPGDQAASIRMLHEAQKLAKVLAVEG</sequence>
<feature type="region of interest" description="Disordered" evidence="7">
    <location>
        <begin position="155"/>
        <end position="254"/>
    </location>
</feature>
<dbReference type="FunFam" id="3.30.420.110:FF:000012">
    <property type="entry name" value="DNA mismatch repair protein"/>
    <property type="match status" value="1"/>
</dbReference>
<feature type="compositionally biased region" description="Basic and acidic residues" evidence="7">
    <location>
        <begin position="76"/>
        <end position="90"/>
    </location>
</feature>
<dbReference type="PANTHER" id="PTHR11361:SF150">
    <property type="entry name" value="DNA MISMATCH REPAIR PROTEIN MSH6"/>
    <property type="match status" value="1"/>
</dbReference>
<dbReference type="Pfam" id="PF01624">
    <property type="entry name" value="MutS_I"/>
    <property type="match status" value="1"/>
</dbReference>
<keyword evidence="1 5" id="KW-0547">Nucleotide-binding</keyword>
<dbReference type="Gene3D" id="3.40.1170.10">
    <property type="entry name" value="DNA repair protein MutS, domain I"/>
    <property type="match status" value="1"/>
</dbReference>
<evidence type="ECO:0000256" key="2">
    <source>
        <dbReference type="ARBA" id="ARBA00022763"/>
    </source>
</evidence>
<reference evidence="11" key="1">
    <citation type="submission" date="2020-05" db="EMBL/GenBank/DDBJ databases">
        <title>WGS assembly of Panicum virgatum.</title>
        <authorList>
            <person name="Lovell J.T."/>
            <person name="Jenkins J."/>
            <person name="Shu S."/>
            <person name="Juenger T.E."/>
            <person name="Schmutz J."/>
        </authorList>
    </citation>
    <scope>NUCLEOTIDE SEQUENCE</scope>
    <source>
        <strain evidence="11">AP13</strain>
    </source>
</reference>
<dbReference type="Gene3D" id="1.10.1420.10">
    <property type="match status" value="2"/>
</dbReference>
<dbReference type="Proteomes" id="UP000823388">
    <property type="component" value="Chromosome 2N"/>
</dbReference>
<evidence type="ECO:0000256" key="5">
    <source>
        <dbReference type="PIRNR" id="PIRNR037677"/>
    </source>
</evidence>
<evidence type="ECO:0000259" key="8">
    <source>
        <dbReference type="SMART" id="SM00333"/>
    </source>
</evidence>
<keyword evidence="2 5" id="KW-0227">DNA damage</keyword>
<keyword evidence="12" id="KW-1185">Reference proteome</keyword>
<feature type="compositionally biased region" description="Basic and acidic residues" evidence="7">
    <location>
        <begin position="188"/>
        <end position="204"/>
    </location>
</feature>
<dbReference type="InterPro" id="IPR002999">
    <property type="entry name" value="Tudor"/>
</dbReference>
<dbReference type="InterPro" id="IPR007696">
    <property type="entry name" value="DNA_mismatch_repair_MutS_core"/>
</dbReference>
<dbReference type="GO" id="GO:0006298">
    <property type="term" value="P:mismatch repair"/>
    <property type="evidence" value="ECO:0007669"/>
    <property type="project" value="InterPro"/>
</dbReference>
<evidence type="ECO:0000256" key="4">
    <source>
        <dbReference type="ARBA" id="ARBA00023125"/>
    </source>
</evidence>
<dbReference type="Gene3D" id="3.30.420.110">
    <property type="entry name" value="MutS, connector domain"/>
    <property type="match status" value="1"/>
</dbReference>
<dbReference type="InterPro" id="IPR007860">
    <property type="entry name" value="DNA_mmatch_repair_MutS_con_dom"/>
</dbReference>
<dbReference type="Pfam" id="PF05188">
    <property type="entry name" value="MutS_II"/>
    <property type="match status" value="1"/>
</dbReference>
<keyword evidence="4 5" id="KW-0238">DNA-binding</keyword>
<evidence type="ECO:0000256" key="7">
    <source>
        <dbReference type="SAM" id="MobiDB-lite"/>
    </source>
</evidence>
<dbReference type="InterPro" id="IPR045076">
    <property type="entry name" value="MutS"/>
</dbReference>
<feature type="compositionally biased region" description="Low complexity" evidence="7">
    <location>
        <begin position="237"/>
        <end position="254"/>
    </location>
</feature>
<comment type="similarity">
    <text evidence="5 6">Belongs to the DNA mismatch repair MutS family.</text>
</comment>
<accession>A0A8T0VR23</accession>
<dbReference type="SUPFAM" id="SSF52540">
    <property type="entry name" value="P-loop containing nucleoside triphosphate hydrolases"/>
    <property type="match status" value="1"/>
</dbReference>
<dbReference type="FunFam" id="3.40.50.300:FF:001885">
    <property type="entry name" value="DNA mismatch repair protein"/>
    <property type="match status" value="1"/>
</dbReference>
<comment type="function">
    <text evidence="5 6">Component of the post-replicative DNA mismatch repair system (MMR).</text>
</comment>
<dbReference type="SMART" id="SM00533">
    <property type="entry name" value="MUTSd"/>
    <property type="match status" value="1"/>
</dbReference>
<organism evidence="11 12">
    <name type="scientific">Panicum virgatum</name>
    <name type="common">Blackwell switchgrass</name>
    <dbReference type="NCBI Taxonomy" id="38727"/>
    <lineage>
        <taxon>Eukaryota</taxon>
        <taxon>Viridiplantae</taxon>
        <taxon>Streptophyta</taxon>
        <taxon>Embryophyta</taxon>
        <taxon>Tracheophyta</taxon>
        <taxon>Spermatophyta</taxon>
        <taxon>Magnoliopsida</taxon>
        <taxon>Liliopsida</taxon>
        <taxon>Poales</taxon>
        <taxon>Poaceae</taxon>
        <taxon>PACMAD clade</taxon>
        <taxon>Panicoideae</taxon>
        <taxon>Panicodae</taxon>
        <taxon>Paniceae</taxon>
        <taxon>Panicinae</taxon>
        <taxon>Panicum</taxon>
        <taxon>Panicum sect. Hiantes</taxon>
    </lineage>
</organism>
<comment type="caution">
    <text evidence="11">The sequence shown here is derived from an EMBL/GenBank/DDBJ whole genome shotgun (WGS) entry which is preliminary data.</text>
</comment>
<dbReference type="SUPFAM" id="SSF48334">
    <property type="entry name" value="DNA repair protein MutS, domain III"/>
    <property type="match status" value="1"/>
</dbReference>
<feature type="compositionally biased region" description="Low complexity" evidence="7">
    <location>
        <begin position="52"/>
        <end position="66"/>
    </location>
</feature>
<dbReference type="SUPFAM" id="SSF55271">
    <property type="entry name" value="DNA repair protein MutS, domain I"/>
    <property type="match status" value="1"/>
</dbReference>
<dbReference type="InterPro" id="IPR007695">
    <property type="entry name" value="DNA_mismatch_repair_MutS-lik_N"/>
</dbReference>
<feature type="domain" description="DNA mismatch repair protein MutS core" evidence="9">
    <location>
        <begin position="725"/>
        <end position="1067"/>
    </location>
</feature>
<dbReference type="FunFam" id="2.30.30.140:FF:000093">
    <property type="entry name" value="DNA mismatch repair protein"/>
    <property type="match status" value="1"/>
</dbReference>
<feature type="domain" description="DNA mismatch repair proteins mutS family" evidence="10">
    <location>
        <begin position="1087"/>
        <end position="1278"/>
    </location>
</feature>
<name>A0A8T0VR23_PANVG</name>
<dbReference type="FunFam" id="1.10.1420.10:FF:000005">
    <property type="entry name" value="DNA mismatch repair protein"/>
    <property type="match status" value="1"/>
</dbReference>
<dbReference type="InterPro" id="IPR036187">
    <property type="entry name" value="DNA_mismatch_repair_MutS_sf"/>
</dbReference>
<dbReference type="Pfam" id="PF00488">
    <property type="entry name" value="MutS_V"/>
    <property type="match status" value="1"/>
</dbReference>
<dbReference type="NCBIfam" id="NF003810">
    <property type="entry name" value="PRK05399.1"/>
    <property type="match status" value="1"/>
</dbReference>
<dbReference type="SUPFAM" id="SSF63748">
    <property type="entry name" value="Tudor/PWWP/MBT"/>
    <property type="match status" value="1"/>
</dbReference>
<keyword evidence="3 5" id="KW-0067">ATP-binding</keyword>